<feature type="domain" description="Histidine-specific methyltransferase SAM-dependent" evidence="3">
    <location>
        <begin position="18"/>
        <end position="320"/>
    </location>
</feature>
<keyword evidence="1 4" id="KW-0489">Methyltransferase</keyword>
<protein>
    <submittedName>
        <fullName evidence="4">L-histidine N(Alpha)-methyltransferase</fullName>
    </submittedName>
</protein>
<keyword evidence="2 4" id="KW-0808">Transferase</keyword>
<dbReference type="AlphaFoldDB" id="A0A4Q5LJT7"/>
<accession>A0A4Q5LJT7</accession>
<dbReference type="GO" id="GO:0032259">
    <property type="term" value="P:methylation"/>
    <property type="evidence" value="ECO:0007669"/>
    <property type="project" value="UniProtKB-KW"/>
</dbReference>
<proteinExistence type="predicted"/>
<evidence type="ECO:0000313" key="5">
    <source>
        <dbReference type="Proteomes" id="UP000293331"/>
    </source>
</evidence>
<sequence length="324" mass="36567">MISMLADNKTTYPKQFYADALAGLTTYPKQLPVKYFYDAEGDRLFQQIMNCPEYYVTDCELEIFTQQTGVMADHIIRGGEPFDLIELGAGDCTKSRHLLSLLLATDTNFIYKPIDISTSTIQFLETTLPIDLPGLRLIGMNGDYFDMLAQTAGNGTRKVVLCLGANIGNMPVAEAQDFCIKLRSYLSPGDMVIIGFDLKKDPHLIRAAYDDEQGITARFNLNLLSRMNRDLGADFDLGQFKHYCIYDPASGACKSYLISLEKQRVKIGDEIIAFQKNEYIWMEISQKYDLAEVDELAVSSGFTPVKHLLDSKEWFTDAIWTVKQ</sequence>
<evidence type="ECO:0000313" key="4">
    <source>
        <dbReference type="EMBL" id="RYU89658.1"/>
    </source>
</evidence>
<evidence type="ECO:0000259" key="3">
    <source>
        <dbReference type="Pfam" id="PF10017"/>
    </source>
</evidence>
<gene>
    <name evidence="4" type="ORF">EWM62_14915</name>
</gene>
<dbReference type="Gene3D" id="3.40.50.150">
    <property type="entry name" value="Vaccinia Virus protein VP39"/>
    <property type="match status" value="1"/>
</dbReference>
<comment type="caution">
    <text evidence="4">The sequence shown here is derived from an EMBL/GenBank/DDBJ whole genome shotgun (WGS) entry which is preliminary data.</text>
</comment>
<dbReference type="PANTHER" id="PTHR43397">
    <property type="entry name" value="ERGOTHIONEINE BIOSYNTHESIS PROTEIN 1"/>
    <property type="match status" value="1"/>
</dbReference>
<dbReference type="EMBL" id="SEWG01000005">
    <property type="protein sequence ID" value="RYU89658.1"/>
    <property type="molecule type" value="Genomic_DNA"/>
</dbReference>
<dbReference type="InterPro" id="IPR017804">
    <property type="entry name" value="MeTrfase_EgtD-like"/>
</dbReference>
<dbReference type="PANTHER" id="PTHR43397:SF1">
    <property type="entry name" value="ERGOTHIONEINE BIOSYNTHESIS PROTEIN 1"/>
    <property type="match status" value="1"/>
</dbReference>
<reference evidence="4 5" key="1">
    <citation type="submission" date="2019-02" db="EMBL/GenBank/DDBJ databases">
        <title>Bacterial novel species Mucilaginibacter sp. 17JY9-4 isolated from soil.</title>
        <authorList>
            <person name="Jung H.-Y."/>
        </authorList>
    </citation>
    <scope>NUCLEOTIDE SEQUENCE [LARGE SCALE GENOMIC DNA]</scope>
    <source>
        <strain evidence="4 5">17JY9-4</strain>
    </source>
</reference>
<name>A0A4Q5LJT7_9SPHI</name>
<dbReference type="Pfam" id="PF10017">
    <property type="entry name" value="Methyltransf_33"/>
    <property type="match status" value="1"/>
</dbReference>
<dbReference type="GO" id="GO:0008168">
    <property type="term" value="F:methyltransferase activity"/>
    <property type="evidence" value="ECO:0007669"/>
    <property type="project" value="UniProtKB-KW"/>
</dbReference>
<organism evidence="4 5">
    <name type="scientific">Mucilaginibacter terrigena</name>
    <dbReference type="NCBI Taxonomy" id="2492395"/>
    <lineage>
        <taxon>Bacteria</taxon>
        <taxon>Pseudomonadati</taxon>
        <taxon>Bacteroidota</taxon>
        <taxon>Sphingobacteriia</taxon>
        <taxon>Sphingobacteriales</taxon>
        <taxon>Sphingobacteriaceae</taxon>
        <taxon>Mucilaginibacter</taxon>
    </lineage>
</organism>
<dbReference type="OrthoDB" id="5289726at2"/>
<dbReference type="InterPro" id="IPR019257">
    <property type="entry name" value="MeTrfase_dom"/>
</dbReference>
<dbReference type="InterPro" id="IPR029063">
    <property type="entry name" value="SAM-dependent_MTases_sf"/>
</dbReference>
<dbReference type="InterPro" id="IPR051128">
    <property type="entry name" value="EgtD_Methyltrsf_superfamily"/>
</dbReference>
<evidence type="ECO:0000256" key="1">
    <source>
        <dbReference type="ARBA" id="ARBA00022603"/>
    </source>
</evidence>
<evidence type="ECO:0000256" key="2">
    <source>
        <dbReference type="ARBA" id="ARBA00022679"/>
    </source>
</evidence>
<keyword evidence="5" id="KW-1185">Reference proteome</keyword>
<dbReference type="PIRSF" id="PIRSF018005">
    <property type="entry name" value="UCP018005"/>
    <property type="match status" value="1"/>
</dbReference>
<dbReference type="Proteomes" id="UP000293331">
    <property type="component" value="Unassembled WGS sequence"/>
</dbReference>